<dbReference type="InParanoid" id="F1ZDL8"/>
<dbReference type="STRING" id="983920.Y88_3708"/>
<keyword evidence="3" id="KW-0645">Protease</keyword>
<evidence type="ECO:0000313" key="12">
    <source>
        <dbReference type="EMBL" id="EGD57398.1"/>
    </source>
</evidence>
<dbReference type="Proteomes" id="UP000004728">
    <property type="component" value="Unassembled WGS sequence"/>
</dbReference>
<dbReference type="OrthoDB" id="9811314at2"/>
<name>F1ZDL8_9SPHN</name>
<keyword evidence="5" id="KW-0378">Hydrolase</keyword>
<dbReference type="eggNOG" id="COG0612">
    <property type="taxonomic scope" value="Bacteria"/>
</dbReference>
<comment type="similarity">
    <text evidence="2 8">Belongs to the peptidase M16 family.</text>
</comment>
<organism evidence="12 13">
    <name type="scientific">Novosphingobium nitrogenifigens DSM 19370</name>
    <dbReference type="NCBI Taxonomy" id="983920"/>
    <lineage>
        <taxon>Bacteria</taxon>
        <taxon>Pseudomonadati</taxon>
        <taxon>Pseudomonadota</taxon>
        <taxon>Alphaproteobacteria</taxon>
        <taxon>Sphingomonadales</taxon>
        <taxon>Sphingomonadaceae</taxon>
        <taxon>Novosphingobium</taxon>
    </lineage>
</organism>
<keyword evidence="6" id="KW-0862">Zinc</keyword>
<keyword evidence="13" id="KW-1185">Reference proteome</keyword>
<evidence type="ECO:0000256" key="3">
    <source>
        <dbReference type="ARBA" id="ARBA00022670"/>
    </source>
</evidence>
<feature type="domain" description="Peptidase M16 C-terminal" evidence="11">
    <location>
        <begin position="225"/>
        <end position="401"/>
    </location>
</feature>
<evidence type="ECO:0000313" key="13">
    <source>
        <dbReference type="Proteomes" id="UP000004728"/>
    </source>
</evidence>
<dbReference type="GO" id="GO:0006508">
    <property type="term" value="P:proteolysis"/>
    <property type="evidence" value="ECO:0007669"/>
    <property type="project" value="UniProtKB-KW"/>
</dbReference>
<feature type="domain" description="Peptidase M16 C-terminal" evidence="11">
    <location>
        <begin position="715"/>
        <end position="876"/>
    </location>
</feature>
<dbReference type="PROSITE" id="PS00143">
    <property type="entry name" value="INSULINASE"/>
    <property type="match status" value="1"/>
</dbReference>
<dbReference type="SUPFAM" id="SSF63411">
    <property type="entry name" value="LuxS/MPP-like metallohydrolase"/>
    <property type="match status" value="3"/>
</dbReference>
<comment type="cofactor">
    <cofactor evidence="1">
        <name>Zn(2+)</name>
        <dbReference type="ChEBI" id="CHEBI:29105"/>
    </cofactor>
</comment>
<feature type="chain" id="PRO_5003277768" evidence="9">
    <location>
        <begin position="33"/>
        <end position="950"/>
    </location>
</feature>
<feature type="signal peptide" evidence="9">
    <location>
        <begin position="1"/>
        <end position="32"/>
    </location>
</feature>
<dbReference type="InterPro" id="IPR007863">
    <property type="entry name" value="Peptidase_M16_C"/>
</dbReference>
<dbReference type="AlphaFoldDB" id="F1ZDL8"/>
<evidence type="ECO:0000256" key="2">
    <source>
        <dbReference type="ARBA" id="ARBA00007261"/>
    </source>
</evidence>
<dbReference type="Pfam" id="PF00675">
    <property type="entry name" value="Peptidase_M16"/>
    <property type="match status" value="1"/>
</dbReference>
<dbReference type="Gene3D" id="3.30.830.10">
    <property type="entry name" value="Metalloenzyme, LuxS/M16 peptidase-like"/>
    <property type="match status" value="4"/>
</dbReference>
<gene>
    <name evidence="12" type="ORF">Y88_3708</name>
</gene>
<dbReference type="Pfam" id="PF05193">
    <property type="entry name" value="Peptidase_M16_C"/>
    <property type="match status" value="2"/>
</dbReference>
<keyword evidence="4" id="KW-0479">Metal-binding</keyword>
<evidence type="ECO:0000256" key="8">
    <source>
        <dbReference type="RuleBase" id="RU004447"/>
    </source>
</evidence>
<dbReference type="RefSeq" id="WP_008071490.1">
    <property type="nucleotide sequence ID" value="NZ_AQWK01000004.1"/>
</dbReference>
<protein>
    <submittedName>
        <fullName evidence="12">Peptidase M16-like protein</fullName>
    </submittedName>
</protein>
<comment type="caution">
    <text evidence="12">The sequence shown here is derived from an EMBL/GenBank/DDBJ whole genome shotgun (WGS) entry which is preliminary data.</text>
</comment>
<dbReference type="PANTHER" id="PTHR43690">
    <property type="entry name" value="NARDILYSIN"/>
    <property type="match status" value="1"/>
</dbReference>
<proteinExistence type="inferred from homology"/>
<keyword evidence="7" id="KW-0482">Metalloprotease</keyword>
<evidence type="ECO:0000256" key="4">
    <source>
        <dbReference type="ARBA" id="ARBA00022723"/>
    </source>
</evidence>
<evidence type="ECO:0000256" key="9">
    <source>
        <dbReference type="SAM" id="SignalP"/>
    </source>
</evidence>
<sequence length="950" mass="102888">MILPASPRRAPLVLLLAALLAGCAQGPHPSPAAPKPEWAFLASDLAPDPALHFGKLANGMRYVLAHNGTPAGTASVRLVIDAGSLDEGKDERGFAHFVEHMAFNGSTHVPEGEMIRLLERKGLAFGADTNAQTSFEHTIYQLDLPRADPALLDTALMLMRETASELSFTPGAVERERGVVLSEMRDGKGYQLANWEDQAKFLYPRATYRNRMPIGTAQAVGGARAQALRAFWQAHYVPAKATLVVVGDFPLATLEQAVSGHFADWHAATARARSDQGKVEPKRRDHIDIWTDPALSERVTASRIGPWLDEPDTIANRRRNLLRQIGYAIVNRRFQSLSRRSDPPFRGAGFGTGEVFHIGRTTNLVVDTEDGKWQRGLVTAAAVLRQALNDGFTPAEVSEQLANIRTSLENAAAEADTRPHGTLVQSAIALVTDDKVPTSPQSGLARFNAYADTITPERVLAALREEAVPLDHPLIRFQGRHAPEGGARAMAAAWDEAQHTATAPFTPVTGQFGYGDFGRPGTVVSDHREPLLGIREVRFANGVRLNLRHTDLDRDRISLRLSIDGGDLVATRANPLAVEMVPMLAQGGLGKHSQDELQTLLAGHSVSGGLASDDDAFVTTVTTTRRDLALQLSYLTALVSDPGYRPEAEVLFRENMTNFFARRDATPQSAMANALGGILSDGDPRFTLQDEAAYRALNFARLRSDIGDRLAHGAIEIGLVGDCDEEATIAAIGRTFGALPPREAEFRTDSLPHERRFTDRRGPVVVRHKGPAEQAIVRMVWPTTDDSDARLSLTLDLLQDIVTIAVQDTVREAMGKSYSPGASSSQSDVWRHWGTFAVQASVATGDVPATRAAFRKTIAALIAGPIDPDLINRARAPLAQRLDNALKGNGGWLAMADRAQSRPHDIERFTGAKAMLAGITAHDVQAAAARFLDPDRAVEVLVLPQAAPFP</sequence>
<evidence type="ECO:0000256" key="6">
    <source>
        <dbReference type="ARBA" id="ARBA00022833"/>
    </source>
</evidence>
<dbReference type="InterPro" id="IPR001431">
    <property type="entry name" value="Pept_M16_Zn_BS"/>
</dbReference>
<dbReference type="InterPro" id="IPR011765">
    <property type="entry name" value="Pept_M16_N"/>
</dbReference>
<evidence type="ECO:0000259" key="10">
    <source>
        <dbReference type="Pfam" id="PF00675"/>
    </source>
</evidence>
<dbReference type="HOGENOM" id="CLU_008156_0_0_5"/>
<evidence type="ECO:0000256" key="7">
    <source>
        <dbReference type="ARBA" id="ARBA00023049"/>
    </source>
</evidence>
<dbReference type="PANTHER" id="PTHR43690:SF17">
    <property type="entry name" value="PROTEIN YHJJ"/>
    <property type="match status" value="1"/>
</dbReference>
<feature type="domain" description="Peptidase M16 N-terminal" evidence="10">
    <location>
        <begin position="63"/>
        <end position="186"/>
    </location>
</feature>
<evidence type="ECO:0000256" key="1">
    <source>
        <dbReference type="ARBA" id="ARBA00001947"/>
    </source>
</evidence>
<accession>F1ZDL8</accession>
<evidence type="ECO:0000256" key="5">
    <source>
        <dbReference type="ARBA" id="ARBA00022801"/>
    </source>
</evidence>
<dbReference type="GO" id="GO:0046872">
    <property type="term" value="F:metal ion binding"/>
    <property type="evidence" value="ECO:0007669"/>
    <property type="project" value="UniProtKB-KW"/>
</dbReference>
<dbReference type="GO" id="GO:0004222">
    <property type="term" value="F:metalloendopeptidase activity"/>
    <property type="evidence" value="ECO:0007669"/>
    <property type="project" value="InterPro"/>
</dbReference>
<dbReference type="InterPro" id="IPR050626">
    <property type="entry name" value="Peptidase_M16"/>
</dbReference>
<keyword evidence="9" id="KW-0732">Signal</keyword>
<evidence type="ECO:0000259" key="11">
    <source>
        <dbReference type="Pfam" id="PF05193"/>
    </source>
</evidence>
<reference evidence="12 13" key="1">
    <citation type="journal article" date="2012" name="J. Bacteriol.">
        <title>Draft Genome Sequence of Novosphingobium nitrogenifigens Y88T.</title>
        <authorList>
            <person name="Strabala T.J."/>
            <person name="Macdonald L."/>
            <person name="Liu V."/>
            <person name="Smit A.M."/>
        </authorList>
    </citation>
    <scope>NUCLEOTIDE SEQUENCE [LARGE SCALE GENOMIC DNA]</scope>
    <source>
        <strain evidence="12 13">DSM 19370</strain>
    </source>
</reference>
<dbReference type="EMBL" id="AEWJ01000065">
    <property type="protein sequence ID" value="EGD57398.1"/>
    <property type="molecule type" value="Genomic_DNA"/>
</dbReference>
<dbReference type="InterPro" id="IPR011249">
    <property type="entry name" value="Metalloenz_LuxS/M16"/>
</dbReference>